<dbReference type="EMBL" id="JARKIF010000004">
    <property type="protein sequence ID" value="KAJ7641130.1"/>
    <property type="molecule type" value="Genomic_DNA"/>
</dbReference>
<organism evidence="2 3">
    <name type="scientific">Roridomyces roridus</name>
    <dbReference type="NCBI Taxonomy" id="1738132"/>
    <lineage>
        <taxon>Eukaryota</taxon>
        <taxon>Fungi</taxon>
        <taxon>Dikarya</taxon>
        <taxon>Basidiomycota</taxon>
        <taxon>Agaricomycotina</taxon>
        <taxon>Agaricomycetes</taxon>
        <taxon>Agaricomycetidae</taxon>
        <taxon>Agaricales</taxon>
        <taxon>Marasmiineae</taxon>
        <taxon>Mycenaceae</taxon>
        <taxon>Roridomyces</taxon>
    </lineage>
</organism>
<sequence length="388" mass="43926">MTHLDSKAVLAADRAHIAALDAQIDELEERIRHLRIERDGTQRRLDAYKYPVLTLPNETVSEIFIHTLPPYPLCPPRLPGRASPIPLTHVCRRWRDIALSTPQLWRAIGFTDSRVQLEQTEVVRTWLNRSGSCPLSIRIESQHDFALVEGWEGIALCRERWEHLVIAVTGSMLSFFLKGSMPTLSSLSVENQSLITPDVTSLDFPRLRTVSLTWFQYPVHWLPWVQVTSLTLESMISRHCIPVLRDAIHLEDLTLDNCAFSGIVNEADIPLTRLRSLVATWHVVDILKLFNVPALQTLQLWGVELGSDPIGTLASLTSRSGFKLQTLRICGAINCQCQRNNLSARSPRSRRSFSIADFKGFRGKTRRIRVIQILPSDGFLCCLLFHAG</sequence>
<protein>
    <recommendedName>
        <fullName evidence="4">F-box domain-containing protein</fullName>
    </recommendedName>
</protein>
<comment type="caution">
    <text evidence="2">The sequence shown here is derived from an EMBL/GenBank/DDBJ whole genome shotgun (WGS) entry which is preliminary data.</text>
</comment>
<dbReference type="Gene3D" id="3.80.10.10">
    <property type="entry name" value="Ribonuclease Inhibitor"/>
    <property type="match status" value="1"/>
</dbReference>
<dbReference type="Proteomes" id="UP001221142">
    <property type="component" value="Unassembled WGS sequence"/>
</dbReference>
<dbReference type="SUPFAM" id="SSF52058">
    <property type="entry name" value="L domain-like"/>
    <property type="match status" value="1"/>
</dbReference>
<keyword evidence="3" id="KW-1185">Reference proteome</keyword>
<evidence type="ECO:0000256" key="1">
    <source>
        <dbReference type="SAM" id="Coils"/>
    </source>
</evidence>
<evidence type="ECO:0000313" key="3">
    <source>
        <dbReference type="Proteomes" id="UP001221142"/>
    </source>
</evidence>
<name>A0AAD7C772_9AGAR</name>
<keyword evidence="1" id="KW-0175">Coiled coil</keyword>
<dbReference type="Gene3D" id="1.20.1280.50">
    <property type="match status" value="1"/>
</dbReference>
<proteinExistence type="predicted"/>
<reference evidence="2" key="1">
    <citation type="submission" date="2023-03" db="EMBL/GenBank/DDBJ databases">
        <title>Massive genome expansion in bonnet fungi (Mycena s.s.) driven by repeated elements and novel gene families across ecological guilds.</title>
        <authorList>
            <consortium name="Lawrence Berkeley National Laboratory"/>
            <person name="Harder C.B."/>
            <person name="Miyauchi S."/>
            <person name="Viragh M."/>
            <person name="Kuo A."/>
            <person name="Thoen E."/>
            <person name="Andreopoulos B."/>
            <person name="Lu D."/>
            <person name="Skrede I."/>
            <person name="Drula E."/>
            <person name="Henrissat B."/>
            <person name="Morin E."/>
            <person name="Kohler A."/>
            <person name="Barry K."/>
            <person name="LaButti K."/>
            <person name="Morin E."/>
            <person name="Salamov A."/>
            <person name="Lipzen A."/>
            <person name="Mereny Z."/>
            <person name="Hegedus B."/>
            <person name="Baldrian P."/>
            <person name="Stursova M."/>
            <person name="Weitz H."/>
            <person name="Taylor A."/>
            <person name="Grigoriev I.V."/>
            <person name="Nagy L.G."/>
            <person name="Martin F."/>
            <person name="Kauserud H."/>
        </authorList>
    </citation>
    <scope>NUCLEOTIDE SEQUENCE</scope>
    <source>
        <strain evidence="2">9284</strain>
    </source>
</reference>
<gene>
    <name evidence="2" type="ORF">FB45DRAFT_1053724</name>
</gene>
<accession>A0AAD7C772</accession>
<evidence type="ECO:0000313" key="2">
    <source>
        <dbReference type="EMBL" id="KAJ7641130.1"/>
    </source>
</evidence>
<dbReference type="AlphaFoldDB" id="A0AAD7C772"/>
<dbReference type="InterPro" id="IPR032675">
    <property type="entry name" value="LRR_dom_sf"/>
</dbReference>
<evidence type="ECO:0008006" key="4">
    <source>
        <dbReference type="Google" id="ProtNLM"/>
    </source>
</evidence>
<feature type="coiled-coil region" evidence="1">
    <location>
        <begin position="10"/>
        <end position="44"/>
    </location>
</feature>